<evidence type="ECO:0000313" key="4">
    <source>
        <dbReference type="Proteomes" id="UP001139461"/>
    </source>
</evidence>
<gene>
    <name evidence="3" type="ORF">K8089_00965</name>
</gene>
<dbReference type="Proteomes" id="UP001139461">
    <property type="component" value="Unassembled WGS sequence"/>
</dbReference>
<feature type="domain" description="DUF306" evidence="2">
    <location>
        <begin position="154"/>
        <end position="265"/>
    </location>
</feature>
<reference evidence="3" key="1">
    <citation type="submission" date="2021-09" db="EMBL/GenBank/DDBJ databases">
        <title>Genome of Aequorivita sp. strain F47161.</title>
        <authorList>
            <person name="Wang Y."/>
        </authorList>
    </citation>
    <scope>NUCLEOTIDE SEQUENCE</scope>
    <source>
        <strain evidence="3">F47161</strain>
    </source>
</reference>
<dbReference type="AlphaFoldDB" id="A0A9X1U1I9"/>
<dbReference type="EMBL" id="JAIRBA010000001">
    <property type="protein sequence ID" value="MCG2417573.1"/>
    <property type="molecule type" value="Genomic_DNA"/>
</dbReference>
<dbReference type="PANTHER" id="PTHR35535">
    <property type="entry name" value="HEAT SHOCK PROTEIN HSLJ"/>
    <property type="match status" value="1"/>
</dbReference>
<dbReference type="Pfam" id="PF03724">
    <property type="entry name" value="META"/>
    <property type="match status" value="2"/>
</dbReference>
<evidence type="ECO:0000259" key="2">
    <source>
        <dbReference type="Pfam" id="PF03724"/>
    </source>
</evidence>
<protein>
    <submittedName>
        <fullName evidence="3">META domain-containing protein</fullName>
    </submittedName>
</protein>
<organism evidence="3 4">
    <name type="scientific">Aequorivita vitellina</name>
    <dbReference type="NCBI Taxonomy" id="2874475"/>
    <lineage>
        <taxon>Bacteria</taxon>
        <taxon>Pseudomonadati</taxon>
        <taxon>Bacteroidota</taxon>
        <taxon>Flavobacteriia</taxon>
        <taxon>Flavobacteriales</taxon>
        <taxon>Flavobacteriaceae</taxon>
        <taxon>Aequorivita</taxon>
    </lineage>
</organism>
<name>A0A9X1U1I9_9FLAO</name>
<dbReference type="PANTHER" id="PTHR35535:SF1">
    <property type="entry name" value="HEAT SHOCK PROTEIN HSLJ"/>
    <property type="match status" value="1"/>
</dbReference>
<dbReference type="InterPro" id="IPR038670">
    <property type="entry name" value="HslJ-like_sf"/>
</dbReference>
<dbReference type="InterPro" id="IPR005184">
    <property type="entry name" value="DUF306_Meta_HslJ"/>
</dbReference>
<sequence length="275" mass="30752">MKFQHIAFALAFLTLFSCGTTQNNAMINNTETTSENSITETHWVLETLEGQKVNAMQHGDKIGFTLHTNENRISGYSGCNRFFGNYSLKAGNRISFSAMGATKMACPEIGVDESKFFEVFNLADNYSISGDRLSLNVGRGAPLAVFKKAKPAAEPITEKYWKLKTLEGQDVKMAKNQEREMYFMLKTDDNKVVGFAGCNTFSGNYTLEKGNRIRFSKLATTLMACPDININEAEFLKIFELADNYTINDDTLTLNVGRRAPLAVFEAIILIKKHQ</sequence>
<accession>A0A9X1U1I9</accession>
<keyword evidence="1" id="KW-0732">Signal</keyword>
<dbReference type="PROSITE" id="PS51257">
    <property type="entry name" value="PROKAR_LIPOPROTEIN"/>
    <property type="match status" value="1"/>
</dbReference>
<feature type="chain" id="PRO_5040773496" evidence="1">
    <location>
        <begin position="26"/>
        <end position="275"/>
    </location>
</feature>
<proteinExistence type="predicted"/>
<dbReference type="RefSeq" id="WP_237601390.1">
    <property type="nucleotide sequence ID" value="NZ_JAIRBA010000001.1"/>
</dbReference>
<evidence type="ECO:0000313" key="3">
    <source>
        <dbReference type="EMBL" id="MCG2417573.1"/>
    </source>
</evidence>
<dbReference type="InterPro" id="IPR053147">
    <property type="entry name" value="Hsp_HslJ-like"/>
</dbReference>
<keyword evidence="4" id="KW-1185">Reference proteome</keyword>
<dbReference type="Gene3D" id="2.40.128.270">
    <property type="match status" value="2"/>
</dbReference>
<feature type="signal peptide" evidence="1">
    <location>
        <begin position="1"/>
        <end position="25"/>
    </location>
</feature>
<comment type="caution">
    <text evidence="3">The sequence shown here is derived from an EMBL/GenBank/DDBJ whole genome shotgun (WGS) entry which is preliminary data.</text>
</comment>
<feature type="domain" description="DUF306" evidence="2">
    <location>
        <begin position="36"/>
        <end position="147"/>
    </location>
</feature>
<evidence type="ECO:0000256" key="1">
    <source>
        <dbReference type="SAM" id="SignalP"/>
    </source>
</evidence>